<feature type="binding site" evidence="12">
    <location>
        <position position="218"/>
    </location>
    <ligand>
        <name>Mg(2+)</name>
        <dbReference type="ChEBI" id="CHEBI:18420"/>
        <label>1</label>
    </ligand>
</feature>
<evidence type="ECO:0000313" key="14">
    <source>
        <dbReference type="EMBL" id="ORC92975.1"/>
    </source>
</evidence>
<dbReference type="GO" id="GO:0004615">
    <property type="term" value="F:phosphomannomutase activity"/>
    <property type="evidence" value="ECO:0007669"/>
    <property type="project" value="UniProtKB-EC"/>
</dbReference>
<evidence type="ECO:0000256" key="12">
    <source>
        <dbReference type="PIRSR" id="PIRSR605002-3"/>
    </source>
</evidence>
<dbReference type="AlphaFoldDB" id="A0A1X0P803"/>
<dbReference type="SUPFAM" id="SSF56784">
    <property type="entry name" value="HAD-like"/>
    <property type="match status" value="1"/>
</dbReference>
<comment type="caution">
    <text evidence="14">The sequence shown here is derived from an EMBL/GenBank/DDBJ whole genome shotgun (WGS) entry which is preliminary data.</text>
</comment>
<dbReference type="InterPro" id="IPR006379">
    <property type="entry name" value="HAD-SF_hydro_IIB"/>
</dbReference>
<feature type="binding site" evidence="12">
    <location>
        <position position="206"/>
    </location>
    <ligand>
        <name>Mg(2+)</name>
        <dbReference type="ChEBI" id="CHEBI:18420"/>
        <label>1</label>
    </ligand>
</feature>
<evidence type="ECO:0000256" key="5">
    <source>
        <dbReference type="ARBA" id="ARBA00012730"/>
    </source>
</evidence>
<dbReference type="Gene3D" id="3.30.1240.20">
    <property type="match status" value="1"/>
</dbReference>
<dbReference type="PANTHER" id="PTHR10466">
    <property type="entry name" value="PHOSPHOMANNOMUTASE"/>
    <property type="match status" value="1"/>
</dbReference>
<keyword evidence="8 12" id="KW-0460">Magnesium</keyword>
<dbReference type="CDD" id="cd02585">
    <property type="entry name" value="HAD_PMM"/>
    <property type="match status" value="1"/>
</dbReference>
<evidence type="ECO:0000256" key="11">
    <source>
        <dbReference type="PIRSR" id="PIRSR605002-2"/>
    </source>
</evidence>
<dbReference type="EC" id="5.4.2.8" evidence="5 13"/>
<evidence type="ECO:0000256" key="7">
    <source>
        <dbReference type="ARBA" id="ARBA00022723"/>
    </source>
</evidence>
<dbReference type="EMBL" id="NBCO01000002">
    <property type="protein sequence ID" value="ORC92975.1"/>
    <property type="molecule type" value="Genomic_DNA"/>
</dbReference>
<dbReference type="FunFam" id="3.30.1240.20:FF:000001">
    <property type="entry name" value="Phosphomannomutase"/>
    <property type="match status" value="1"/>
</dbReference>
<dbReference type="GO" id="GO:0046872">
    <property type="term" value="F:metal ion binding"/>
    <property type="evidence" value="ECO:0007669"/>
    <property type="project" value="UniProtKB-KW"/>
</dbReference>
<sequence length="245" mass="28218">MKKVLLLFDVDGTLTAPRRSVTDDVKQLIRRAREAGFAVATVGGSDLSKQFEQLGDDVFQQYDYVFSENGLLGFKNGAEIHRQSLLNFLGNEKIKEFVKKALHLIADLDIPVQRGTFVEFRNGMINISPIGRNCSQSERDEFEVYDKEHHVREKLIQELQKTFPDYGLKYSVGGQISFDVFPEGWDKTYCLRFLENDFDEIHFFGDRTYEGGNDYEIYNDKRVIGHSVKSYNDTITEVEKIISSK</sequence>
<evidence type="ECO:0000256" key="8">
    <source>
        <dbReference type="ARBA" id="ARBA00022842"/>
    </source>
</evidence>
<reference evidence="14 15" key="1">
    <citation type="submission" date="2017-03" db="EMBL/GenBank/DDBJ databases">
        <title>An alternative strategy for trypanosome survival in the mammalian bloodstream revealed through genome and transcriptome analysis of the ubiquitous bovine parasite Trypanosoma (Megatrypanum) theileri.</title>
        <authorList>
            <person name="Kelly S."/>
            <person name="Ivens A."/>
            <person name="Mott A."/>
            <person name="O'Neill E."/>
            <person name="Emms D."/>
            <person name="Macleod O."/>
            <person name="Voorheis P."/>
            <person name="Matthews J."/>
            <person name="Matthews K."/>
            <person name="Carrington M."/>
        </authorList>
    </citation>
    <scope>NUCLEOTIDE SEQUENCE [LARGE SCALE GENOMIC DNA]</scope>
    <source>
        <strain evidence="14">Edinburgh</strain>
    </source>
</reference>
<dbReference type="SFLD" id="SFLDG01140">
    <property type="entry name" value="C2.B:_Phosphomannomutase_and_P"/>
    <property type="match status" value="1"/>
</dbReference>
<evidence type="ECO:0000256" key="9">
    <source>
        <dbReference type="ARBA" id="ARBA00023235"/>
    </source>
</evidence>
<evidence type="ECO:0000256" key="3">
    <source>
        <dbReference type="ARBA" id="ARBA00009736"/>
    </source>
</evidence>
<feature type="binding site" evidence="12">
    <location>
        <position position="11"/>
    </location>
    <ligand>
        <name>Mg(2+)</name>
        <dbReference type="ChEBI" id="CHEBI:18420"/>
        <label>1</label>
    </ligand>
</feature>
<feature type="binding site" evidence="11">
    <location>
        <position position="18"/>
    </location>
    <ligand>
        <name>alpha-D-mannose 1-phosphate</name>
        <dbReference type="ChEBI" id="CHEBI:58409"/>
    </ligand>
</feature>
<comment type="catalytic activity">
    <reaction evidence="13">
        <text>alpha-D-mannose 1-phosphate = D-mannose 6-phosphate</text>
        <dbReference type="Rhea" id="RHEA:11140"/>
        <dbReference type="ChEBI" id="CHEBI:58409"/>
        <dbReference type="ChEBI" id="CHEBI:58735"/>
        <dbReference type="EC" id="5.4.2.8"/>
    </reaction>
</comment>
<evidence type="ECO:0000256" key="4">
    <source>
        <dbReference type="ARBA" id="ARBA00011738"/>
    </source>
</evidence>
<dbReference type="PANTHER" id="PTHR10466:SF0">
    <property type="entry name" value="PHOSPHOMANNOMUTASE"/>
    <property type="match status" value="1"/>
</dbReference>
<evidence type="ECO:0000256" key="10">
    <source>
        <dbReference type="PIRSR" id="PIRSR605002-1"/>
    </source>
</evidence>
<dbReference type="Pfam" id="PF03332">
    <property type="entry name" value="PMM"/>
    <property type="match status" value="1"/>
</dbReference>
<evidence type="ECO:0000256" key="6">
    <source>
        <dbReference type="ARBA" id="ARBA00022490"/>
    </source>
</evidence>
<feature type="active site" description="Nucleophile" evidence="10">
    <location>
        <position position="9"/>
    </location>
</feature>
<dbReference type="SFLD" id="SFLDS00003">
    <property type="entry name" value="Haloacid_Dehalogenase"/>
    <property type="match status" value="1"/>
</dbReference>
<keyword evidence="9 13" id="KW-0413">Isomerase</keyword>
<dbReference type="InterPro" id="IPR005002">
    <property type="entry name" value="PMM"/>
</dbReference>
<comment type="cofactor">
    <cofactor evidence="12">
        <name>Mg(2+)</name>
        <dbReference type="ChEBI" id="CHEBI:18420"/>
    </cofactor>
</comment>
<dbReference type="STRING" id="67003.A0A1X0P803"/>
<comment type="similarity">
    <text evidence="3 13">Belongs to the eukaryotic PMM family.</text>
</comment>
<keyword evidence="6 13" id="KW-0963">Cytoplasm</keyword>
<organism evidence="14 15">
    <name type="scientific">Trypanosoma theileri</name>
    <dbReference type="NCBI Taxonomy" id="67003"/>
    <lineage>
        <taxon>Eukaryota</taxon>
        <taxon>Discoba</taxon>
        <taxon>Euglenozoa</taxon>
        <taxon>Kinetoplastea</taxon>
        <taxon>Metakinetoplastina</taxon>
        <taxon>Trypanosomatida</taxon>
        <taxon>Trypanosomatidae</taxon>
        <taxon>Trypanosoma</taxon>
    </lineage>
</organism>
<feature type="binding site" evidence="11">
    <location>
        <position position="121"/>
    </location>
    <ligand>
        <name>alpha-D-mannose 1-phosphate</name>
        <dbReference type="ChEBI" id="CHEBI:58409"/>
    </ligand>
</feature>
<comment type="pathway">
    <text evidence="2 13">Nucleotide-sugar biosynthesis; GDP-alpha-D-mannose biosynthesis; alpha-D-mannose 1-phosphate from D-fructose 6-phosphate: step 2/2.</text>
</comment>
<comment type="subunit">
    <text evidence="4 13">Homodimer.</text>
</comment>
<dbReference type="NCBIfam" id="TIGR01484">
    <property type="entry name" value="HAD-SF-IIB"/>
    <property type="match status" value="1"/>
</dbReference>
<keyword evidence="7 12" id="KW-0479">Metal-binding</keyword>
<feature type="binding site" evidence="12">
    <location>
        <position position="220"/>
    </location>
    <ligand>
        <name>Mg(2+)</name>
        <dbReference type="ChEBI" id="CHEBI:18420"/>
        <label>1</label>
    </ligand>
</feature>
<accession>A0A1X0P803</accession>
<evidence type="ECO:0000313" key="15">
    <source>
        <dbReference type="Proteomes" id="UP000192257"/>
    </source>
</evidence>
<feature type="binding site" evidence="11">
    <location>
        <position position="132"/>
    </location>
    <ligand>
        <name>alpha-D-mannose 1-phosphate</name>
        <dbReference type="ChEBI" id="CHEBI:58409"/>
    </ligand>
</feature>
<evidence type="ECO:0000256" key="2">
    <source>
        <dbReference type="ARBA" id="ARBA00004699"/>
    </source>
</evidence>
<feature type="binding site" evidence="11">
    <location>
        <position position="139"/>
    </location>
    <ligand>
        <name>alpha-D-mannose 1-phosphate</name>
        <dbReference type="ChEBI" id="CHEBI:58409"/>
    </ligand>
</feature>
<dbReference type="Proteomes" id="UP000192257">
    <property type="component" value="Unassembled WGS sequence"/>
</dbReference>
<evidence type="ECO:0000256" key="13">
    <source>
        <dbReference type="RuleBase" id="RU361118"/>
    </source>
</evidence>
<evidence type="ECO:0000256" key="1">
    <source>
        <dbReference type="ARBA" id="ARBA00004496"/>
    </source>
</evidence>
<name>A0A1X0P803_9TRYP</name>
<proteinExistence type="inferred from homology"/>
<dbReference type="InterPro" id="IPR023214">
    <property type="entry name" value="HAD_sf"/>
</dbReference>
<feature type="binding site" evidence="11">
    <location>
        <position position="177"/>
    </location>
    <ligand>
        <name>alpha-D-mannose 1-phosphate</name>
        <dbReference type="ChEBI" id="CHEBI:58409"/>
    </ligand>
</feature>
<dbReference type="InterPro" id="IPR043169">
    <property type="entry name" value="PMM_cap"/>
</dbReference>
<gene>
    <name evidence="14" type="ORF">TM35_000023010</name>
</gene>
<dbReference type="GO" id="GO:0006487">
    <property type="term" value="P:protein N-linked glycosylation"/>
    <property type="evidence" value="ECO:0007669"/>
    <property type="project" value="TreeGrafter"/>
</dbReference>
<dbReference type="SFLD" id="SFLDF00445">
    <property type="entry name" value="alpha-phosphomannomutase"/>
    <property type="match status" value="1"/>
</dbReference>
<feature type="active site" description="Proton donor/acceptor" evidence="10">
    <location>
        <position position="11"/>
    </location>
</feature>
<dbReference type="SFLD" id="SFLDG01143">
    <property type="entry name" value="C2.B.3:_Phosphomannomutase_Lik"/>
    <property type="match status" value="1"/>
</dbReference>
<dbReference type="GO" id="GO:0006013">
    <property type="term" value="P:mannose metabolic process"/>
    <property type="evidence" value="ECO:0007669"/>
    <property type="project" value="TreeGrafter"/>
</dbReference>
<dbReference type="Gene3D" id="3.40.50.1000">
    <property type="entry name" value="HAD superfamily/HAD-like"/>
    <property type="match status" value="1"/>
</dbReference>
<keyword evidence="15" id="KW-1185">Reference proteome</keyword>
<dbReference type="VEuPathDB" id="TriTrypDB:TM35_000023010"/>
<dbReference type="GeneID" id="39981399"/>
<comment type="subcellular location">
    <subcellularLocation>
        <location evidence="1 13">Cytoplasm</location>
    </subcellularLocation>
</comment>
<feature type="binding site" evidence="11">
    <location>
        <position position="179"/>
    </location>
    <ligand>
        <name>alpha-D-mannose 1-phosphate</name>
        <dbReference type="ChEBI" id="CHEBI:58409"/>
    </ligand>
</feature>
<protein>
    <recommendedName>
        <fullName evidence="5 13">Phosphomannomutase</fullName>
        <ecNumber evidence="5 13">5.4.2.8</ecNumber>
    </recommendedName>
</protein>
<dbReference type="RefSeq" id="XP_028887041.1">
    <property type="nucleotide sequence ID" value="XM_029021619.1"/>
</dbReference>
<dbReference type="InterPro" id="IPR036412">
    <property type="entry name" value="HAD-like_sf"/>
</dbReference>
<dbReference type="GO" id="GO:0005829">
    <property type="term" value="C:cytosol"/>
    <property type="evidence" value="ECO:0007669"/>
    <property type="project" value="TreeGrafter"/>
</dbReference>
<dbReference type="OrthoDB" id="10264771at2759"/>
<dbReference type="UniPathway" id="UPA00126">
    <property type="reaction ID" value="UER00424"/>
</dbReference>
<dbReference type="GO" id="GO:0009298">
    <property type="term" value="P:GDP-mannose biosynthetic process"/>
    <property type="evidence" value="ECO:0007669"/>
    <property type="project" value="UniProtKB-UniPathway"/>
</dbReference>
<feature type="binding site" evidence="12">
    <location>
        <position position="9"/>
    </location>
    <ligand>
        <name>Mg(2+)</name>
        <dbReference type="ChEBI" id="CHEBI:18420"/>
        <label>1</label>
    </ligand>
</feature>
<comment type="function">
    <text evidence="13">Involved in the synthesis of the GDP-mannose and dolichol-phosphate-mannose required for a number of critical mannosyl transfer reactions.</text>
</comment>